<dbReference type="Proteomes" id="UP000051952">
    <property type="component" value="Unassembled WGS sequence"/>
</dbReference>
<feature type="coiled-coil region" evidence="1">
    <location>
        <begin position="777"/>
        <end position="815"/>
    </location>
</feature>
<evidence type="ECO:0000313" key="4">
    <source>
        <dbReference type="Proteomes" id="UP000051952"/>
    </source>
</evidence>
<reference evidence="4" key="1">
    <citation type="submission" date="2015-09" db="EMBL/GenBank/DDBJ databases">
        <authorList>
            <consortium name="Pathogen Informatics"/>
        </authorList>
    </citation>
    <scope>NUCLEOTIDE SEQUENCE [LARGE SCALE GENOMIC DNA]</scope>
    <source>
        <strain evidence="4">Lake Konstanz</strain>
    </source>
</reference>
<keyword evidence="1" id="KW-0175">Coiled coil</keyword>
<feature type="region of interest" description="Disordered" evidence="2">
    <location>
        <begin position="142"/>
        <end position="169"/>
    </location>
</feature>
<evidence type="ECO:0000256" key="2">
    <source>
        <dbReference type="SAM" id="MobiDB-lite"/>
    </source>
</evidence>
<name>A0A0S4JGS3_BODSA</name>
<dbReference type="AlphaFoldDB" id="A0A0S4JGS3"/>
<protein>
    <submittedName>
        <fullName evidence="3">Uncharacterized protein</fullName>
    </submittedName>
</protein>
<proteinExistence type="predicted"/>
<evidence type="ECO:0000313" key="3">
    <source>
        <dbReference type="EMBL" id="CUG89526.1"/>
    </source>
</evidence>
<dbReference type="EMBL" id="CYKH01001747">
    <property type="protein sequence ID" value="CUG89526.1"/>
    <property type="molecule type" value="Genomic_DNA"/>
</dbReference>
<dbReference type="OMA" id="EWQRRRM"/>
<dbReference type="OrthoDB" id="272965at2759"/>
<sequence>MADQLAAHGRITSEARRVLSSREVDKTLMVTPRVAAPPTTAAARPKSANPLLVEESETQVRNALLAREIWEREVVIQYASIELRTNVMTPLVNDIVTAERQNRTALRLQQSDEMSLIESSSVGVAIRRNRSHAQQLFVRRYMQPSPPPIPQDSRAASAPSNGRASAPADPAMEILDRYITARQARADSGSFTTASIEGVGPRLGALKPAPPRLYLDLSTSVHLQNQYTYFRRGIEAAELDDRNELSLQFAADAEGLKEVVRRRQHLERLVYWREEREARRLFEDIQLQLVRSLCMTDDEEASVRELIAKEEEIASVQIWESEYLAYCIVELRDMERLESGCREDITEAFHTESALRLVPSIEQLERFGIITEYMEKCERLWWPALGDLRQLHVFSLHVRSKCIAIQRFFRKVQMGLAGWRKTHRSLGEWILQHRSCKRHGAAQKSLSNYQKSLEAQVQAILQEAEDERVEQQTTLIHDERTARLNIETEDQWFRSGFIRRFRTDWIHDIILPKFGKLELQEERARQGVELFDVESSVEELLQWHKASMIVIEAKRMCTQRESLDRLVVLHEEESAFEVIRLAAKESKAAVQQRQEDHLTRQYNDRVTLTDMFAASRHQLVQEEQRELLNTYFLFQRSMMEFYAVSARLSGRLTIFQTWFAGIQELWSQFLLWGHAMYGRQLKETWRSSSIEISSERYLEAAIIEKSALLVSGPDADRYESIQTAYVSEREEIEKRVERQFRGAKTIQTFFRRYLLGKCGRSGMKAHLRLVFSEKRAMADLRRKMASQRNDIAQSKKELEDEIAKCNLESDAEYNDLMKKIENLVEPRRRTVISSEESFIARIMKHNFNGETIDILKCNISDLHQHESYFRTSIFSEWKTDHAQRILKRQVVFEQDVKIRPAQRAWRCYIARQKRKSLAKARFETIPGLHRHGRIQVELDELSAFTLQILAPSAAQKLLHHHVHEFLLGEAITQEELQLRMVVINCERKLRAELLWSAQQHVRYSIIETTERNDRYLLRDVVTANSSRTATASAERLARLALEHERDLFLLRMESRIESVYRSAFECNCSALAPHWVEMSESLNRTAIENESCDLLRWPMEHYETNQRLKLQANEESSRSSLILLYHESNSRVVAEDRQQSIKNWYVWLTGVQENRQRAQIENEFCTLLSMLDISFKETIHRHSVWRSWLTQLEHPAHFAGGAVVSRSSPFLYACIKQEEDLRARTLARQDLGEFWSEMSQQKEYAFASYLNLRLH</sequence>
<gene>
    <name evidence="3" type="ORF">BSAL_21890</name>
</gene>
<accession>A0A0S4JGS3</accession>
<evidence type="ECO:0000256" key="1">
    <source>
        <dbReference type="SAM" id="Coils"/>
    </source>
</evidence>
<dbReference type="VEuPathDB" id="TriTrypDB:BSAL_21890"/>
<keyword evidence="4" id="KW-1185">Reference proteome</keyword>
<organism evidence="3 4">
    <name type="scientific">Bodo saltans</name>
    <name type="common">Flagellated protozoan</name>
    <dbReference type="NCBI Taxonomy" id="75058"/>
    <lineage>
        <taxon>Eukaryota</taxon>
        <taxon>Discoba</taxon>
        <taxon>Euglenozoa</taxon>
        <taxon>Kinetoplastea</taxon>
        <taxon>Metakinetoplastina</taxon>
        <taxon>Eubodonida</taxon>
        <taxon>Bodonidae</taxon>
        <taxon>Bodo</taxon>
    </lineage>
</organism>